<keyword evidence="4" id="KW-1185">Reference proteome</keyword>
<sequence>MENITSSAPAAYIAGLESDQIESYCGVAVVAFVLYEHISTIADEVQFVWGSRISSTVLLFHLNRWLILLWALALLLTFLPANTIPIRYSCMTQNLAGEAIEMVLYVVWAAFSAIRVRGVRGSRTLSLAVCALYLIPVGTNIYSSMISVAYEMVDLSGGGMECIVSPTLSEDAMLRFTIVTRTCVIAADAIVIIVTWLRTRDIMWGLRKLHIKQSIPLILLRDGTAYFTLLLALNIMQIIGDATETFIFTIGIFGTPICSIVISRFLLGLRRGVYLKEKEWKCETLDNNQSSSISIFFADMSMEVHSVSDVDRALPASPMEDPDVLSVVELDTICDHPADTAPSPASNIVSAAEVDLEGYYWEIIDIMYSHLEERR</sequence>
<name>A0A8E2AQK5_9APHY</name>
<dbReference type="OrthoDB" id="2940333at2759"/>
<organism evidence="3 4">
    <name type="scientific">Obba rivulosa</name>
    <dbReference type="NCBI Taxonomy" id="1052685"/>
    <lineage>
        <taxon>Eukaryota</taxon>
        <taxon>Fungi</taxon>
        <taxon>Dikarya</taxon>
        <taxon>Basidiomycota</taxon>
        <taxon>Agaricomycotina</taxon>
        <taxon>Agaricomycetes</taxon>
        <taxon>Polyporales</taxon>
        <taxon>Gelatoporiaceae</taxon>
        <taxon>Obba</taxon>
    </lineage>
</organism>
<gene>
    <name evidence="3" type="ORF">OBBRIDRAFT_37434</name>
</gene>
<dbReference type="EMBL" id="KV722434">
    <property type="protein sequence ID" value="OCH89116.1"/>
    <property type="molecule type" value="Genomic_DNA"/>
</dbReference>
<feature type="transmembrane region" description="Helical" evidence="1">
    <location>
        <begin position="218"/>
        <end position="240"/>
    </location>
</feature>
<dbReference type="AlphaFoldDB" id="A0A8E2AQK5"/>
<keyword evidence="1" id="KW-1133">Transmembrane helix</keyword>
<accession>A0A8E2AQK5</accession>
<evidence type="ECO:0000259" key="2">
    <source>
        <dbReference type="Pfam" id="PF20151"/>
    </source>
</evidence>
<feature type="transmembrane region" description="Helical" evidence="1">
    <location>
        <begin position="95"/>
        <end position="114"/>
    </location>
</feature>
<evidence type="ECO:0000313" key="3">
    <source>
        <dbReference type="EMBL" id="OCH89116.1"/>
    </source>
</evidence>
<evidence type="ECO:0000256" key="1">
    <source>
        <dbReference type="SAM" id="Phobius"/>
    </source>
</evidence>
<dbReference type="InterPro" id="IPR045340">
    <property type="entry name" value="DUF6533"/>
</dbReference>
<keyword evidence="1" id="KW-0472">Membrane</keyword>
<feature type="domain" description="DUF6533" evidence="2">
    <location>
        <begin position="24"/>
        <end position="69"/>
    </location>
</feature>
<feature type="transmembrane region" description="Helical" evidence="1">
    <location>
        <begin position="178"/>
        <end position="197"/>
    </location>
</feature>
<dbReference type="Pfam" id="PF20151">
    <property type="entry name" value="DUF6533"/>
    <property type="match status" value="1"/>
</dbReference>
<protein>
    <recommendedName>
        <fullName evidence="2">DUF6533 domain-containing protein</fullName>
    </recommendedName>
</protein>
<keyword evidence="1" id="KW-0812">Transmembrane</keyword>
<feature type="transmembrane region" description="Helical" evidence="1">
    <location>
        <begin position="246"/>
        <end position="267"/>
    </location>
</feature>
<feature type="transmembrane region" description="Helical" evidence="1">
    <location>
        <begin position="65"/>
        <end position="83"/>
    </location>
</feature>
<evidence type="ECO:0000313" key="4">
    <source>
        <dbReference type="Proteomes" id="UP000250043"/>
    </source>
</evidence>
<reference evidence="3 4" key="1">
    <citation type="submission" date="2016-07" db="EMBL/GenBank/DDBJ databases">
        <title>Draft genome of the white-rot fungus Obba rivulosa 3A-2.</title>
        <authorList>
            <consortium name="DOE Joint Genome Institute"/>
            <person name="Miettinen O."/>
            <person name="Riley R."/>
            <person name="Acob R."/>
            <person name="Barry K."/>
            <person name="Cullen D."/>
            <person name="De Vries R."/>
            <person name="Hainaut M."/>
            <person name="Hatakka A."/>
            <person name="Henrissat B."/>
            <person name="Hilden K."/>
            <person name="Kuo R."/>
            <person name="Labutti K."/>
            <person name="Lipzen A."/>
            <person name="Makela M.R."/>
            <person name="Sandor L."/>
            <person name="Spatafora J.W."/>
            <person name="Grigoriev I.V."/>
            <person name="Hibbett D.S."/>
        </authorList>
    </citation>
    <scope>NUCLEOTIDE SEQUENCE [LARGE SCALE GENOMIC DNA]</scope>
    <source>
        <strain evidence="3 4">3A-2</strain>
    </source>
</reference>
<feature type="transmembrane region" description="Helical" evidence="1">
    <location>
        <begin position="126"/>
        <end position="150"/>
    </location>
</feature>
<proteinExistence type="predicted"/>
<dbReference type="Proteomes" id="UP000250043">
    <property type="component" value="Unassembled WGS sequence"/>
</dbReference>